<feature type="compositionally biased region" description="Low complexity" evidence="1">
    <location>
        <begin position="31"/>
        <end position="40"/>
    </location>
</feature>
<sequence>MALAWGFRWEPPVGIEPTTYALREPPPTPNQPSTSNYTPTHSPTKPTVRQKLTPVHATSHATNT</sequence>
<dbReference type="EMBL" id="LT629732">
    <property type="protein sequence ID" value="SDS18814.1"/>
    <property type="molecule type" value="Genomic_DNA"/>
</dbReference>
<reference evidence="2 3" key="1">
    <citation type="submission" date="2016-10" db="EMBL/GenBank/DDBJ databases">
        <authorList>
            <person name="de Groot N.N."/>
        </authorList>
    </citation>
    <scope>NUCLEOTIDE SEQUENCE [LARGE SCALE GENOMIC DNA]</scope>
    <source>
        <strain evidence="2 3">DSM 22024</strain>
    </source>
</reference>
<dbReference type="Proteomes" id="UP000198983">
    <property type="component" value="Chromosome I"/>
</dbReference>
<organism evidence="2 3">
    <name type="scientific">Actinopolymorpha singaporensis</name>
    <dbReference type="NCBI Taxonomy" id="117157"/>
    <lineage>
        <taxon>Bacteria</taxon>
        <taxon>Bacillati</taxon>
        <taxon>Actinomycetota</taxon>
        <taxon>Actinomycetes</taxon>
        <taxon>Propionibacteriales</taxon>
        <taxon>Actinopolymorphaceae</taxon>
        <taxon>Actinopolymorpha</taxon>
    </lineage>
</organism>
<evidence type="ECO:0000313" key="3">
    <source>
        <dbReference type="Proteomes" id="UP000198983"/>
    </source>
</evidence>
<evidence type="ECO:0000256" key="1">
    <source>
        <dbReference type="SAM" id="MobiDB-lite"/>
    </source>
</evidence>
<dbReference type="AlphaFoldDB" id="A0A1H1Q613"/>
<accession>A0A1H1Q613</accession>
<proteinExistence type="predicted"/>
<name>A0A1H1Q613_9ACTN</name>
<evidence type="ECO:0000313" key="2">
    <source>
        <dbReference type="EMBL" id="SDS18814.1"/>
    </source>
</evidence>
<feature type="region of interest" description="Disordered" evidence="1">
    <location>
        <begin position="1"/>
        <end position="64"/>
    </location>
</feature>
<keyword evidence="3" id="KW-1185">Reference proteome</keyword>
<gene>
    <name evidence="2" type="ORF">SAMN04489717_1894</name>
</gene>
<protein>
    <submittedName>
        <fullName evidence="2">Uncharacterized protein</fullName>
    </submittedName>
</protein>